<dbReference type="EMBL" id="CAEY01001593">
    <property type="status" value="NOT_ANNOTATED_CDS"/>
    <property type="molecule type" value="Genomic_DNA"/>
</dbReference>
<evidence type="ECO:0000313" key="4">
    <source>
        <dbReference type="Proteomes" id="UP000015104"/>
    </source>
</evidence>
<dbReference type="EnsemblMetazoa" id="tetur05g09180.1">
    <property type="protein sequence ID" value="tetur05g09180.1"/>
    <property type="gene ID" value="tetur05g09180"/>
</dbReference>
<protein>
    <submittedName>
        <fullName evidence="3">Uncharacterized protein</fullName>
    </submittedName>
</protein>
<evidence type="ECO:0000256" key="2">
    <source>
        <dbReference type="SAM" id="SignalP"/>
    </source>
</evidence>
<sequence length="73" mass="8443">MRLALLLQVFLALCLTSFGYESINQPSKNQSSSLDTMDLMVAETRGPRVHHHHHHHHHSSKAGHHWHHHGHKH</sequence>
<dbReference type="AlphaFoldDB" id="T1K6A4"/>
<dbReference type="HOGENOM" id="CLU_2707988_0_0_1"/>
<proteinExistence type="predicted"/>
<reference evidence="3" key="2">
    <citation type="submission" date="2015-06" db="UniProtKB">
        <authorList>
            <consortium name="EnsemblMetazoa"/>
        </authorList>
    </citation>
    <scope>IDENTIFICATION</scope>
</reference>
<accession>T1K6A4</accession>
<keyword evidence="4" id="KW-1185">Reference proteome</keyword>
<name>T1K6A4_TETUR</name>
<keyword evidence="2" id="KW-0732">Signal</keyword>
<organism evidence="3 4">
    <name type="scientific">Tetranychus urticae</name>
    <name type="common">Two-spotted spider mite</name>
    <dbReference type="NCBI Taxonomy" id="32264"/>
    <lineage>
        <taxon>Eukaryota</taxon>
        <taxon>Metazoa</taxon>
        <taxon>Ecdysozoa</taxon>
        <taxon>Arthropoda</taxon>
        <taxon>Chelicerata</taxon>
        <taxon>Arachnida</taxon>
        <taxon>Acari</taxon>
        <taxon>Acariformes</taxon>
        <taxon>Trombidiformes</taxon>
        <taxon>Prostigmata</taxon>
        <taxon>Eleutherengona</taxon>
        <taxon>Raphignathae</taxon>
        <taxon>Tetranychoidea</taxon>
        <taxon>Tetranychidae</taxon>
        <taxon>Tetranychus</taxon>
    </lineage>
</organism>
<dbReference type="Proteomes" id="UP000015104">
    <property type="component" value="Unassembled WGS sequence"/>
</dbReference>
<feature type="signal peptide" evidence="2">
    <location>
        <begin position="1"/>
        <end position="19"/>
    </location>
</feature>
<reference evidence="4" key="1">
    <citation type="submission" date="2011-08" db="EMBL/GenBank/DDBJ databases">
        <authorList>
            <person name="Rombauts S."/>
        </authorList>
    </citation>
    <scope>NUCLEOTIDE SEQUENCE</scope>
    <source>
        <strain evidence="4">London</strain>
    </source>
</reference>
<feature type="region of interest" description="Disordered" evidence="1">
    <location>
        <begin position="45"/>
        <end position="73"/>
    </location>
</feature>
<feature type="chain" id="PRO_5004591157" evidence="2">
    <location>
        <begin position="20"/>
        <end position="73"/>
    </location>
</feature>
<evidence type="ECO:0000313" key="3">
    <source>
        <dbReference type="EnsemblMetazoa" id="tetur05g09180.1"/>
    </source>
</evidence>
<evidence type="ECO:0000256" key="1">
    <source>
        <dbReference type="SAM" id="MobiDB-lite"/>
    </source>
</evidence>
<feature type="compositionally biased region" description="Basic residues" evidence="1">
    <location>
        <begin position="47"/>
        <end position="73"/>
    </location>
</feature>